<protein>
    <submittedName>
        <fullName evidence="1">Uncharacterized protein</fullName>
    </submittedName>
</protein>
<dbReference type="EMBL" id="BLXT01004061">
    <property type="protein sequence ID" value="GFO09238.1"/>
    <property type="molecule type" value="Genomic_DNA"/>
</dbReference>
<accession>A0AAV4ARP7</accession>
<organism evidence="1 2">
    <name type="scientific">Plakobranchus ocellatus</name>
    <dbReference type="NCBI Taxonomy" id="259542"/>
    <lineage>
        <taxon>Eukaryota</taxon>
        <taxon>Metazoa</taxon>
        <taxon>Spiralia</taxon>
        <taxon>Lophotrochozoa</taxon>
        <taxon>Mollusca</taxon>
        <taxon>Gastropoda</taxon>
        <taxon>Heterobranchia</taxon>
        <taxon>Euthyneura</taxon>
        <taxon>Panpulmonata</taxon>
        <taxon>Sacoglossa</taxon>
        <taxon>Placobranchoidea</taxon>
        <taxon>Plakobranchidae</taxon>
        <taxon>Plakobranchus</taxon>
    </lineage>
</organism>
<dbReference type="Proteomes" id="UP000735302">
    <property type="component" value="Unassembled WGS sequence"/>
</dbReference>
<gene>
    <name evidence="1" type="ORF">PoB_003574300</name>
</gene>
<proteinExistence type="predicted"/>
<evidence type="ECO:0000313" key="1">
    <source>
        <dbReference type="EMBL" id="GFO09238.1"/>
    </source>
</evidence>
<keyword evidence="2" id="KW-1185">Reference proteome</keyword>
<reference evidence="1 2" key="1">
    <citation type="journal article" date="2021" name="Elife">
        <title>Chloroplast acquisition without the gene transfer in kleptoplastic sea slugs, Plakobranchus ocellatus.</title>
        <authorList>
            <person name="Maeda T."/>
            <person name="Takahashi S."/>
            <person name="Yoshida T."/>
            <person name="Shimamura S."/>
            <person name="Takaki Y."/>
            <person name="Nagai Y."/>
            <person name="Toyoda A."/>
            <person name="Suzuki Y."/>
            <person name="Arimoto A."/>
            <person name="Ishii H."/>
            <person name="Satoh N."/>
            <person name="Nishiyama T."/>
            <person name="Hasebe M."/>
            <person name="Maruyama T."/>
            <person name="Minagawa J."/>
            <person name="Obokata J."/>
            <person name="Shigenobu S."/>
        </authorList>
    </citation>
    <scope>NUCLEOTIDE SEQUENCE [LARGE SCALE GENOMIC DNA]</scope>
</reference>
<dbReference type="AlphaFoldDB" id="A0AAV4ARP7"/>
<sequence length="67" mass="7824">MMMTLVMSICDAEIDDYDDERRIWSVMLMKAVRDCCNDDGVDDGIISYTEYLFLLCVLTSEYPYVHP</sequence>
<evidence type="ECO:0000313" key="2">
    <source>
        <dbReference type="Proteomes" id="UP000735302"/>
    </source>
</evidence>
<comment type="caution">
    <text evidence="1">The sequence shown here is derived from an EMBL/GenBank/DDBJ whole genome shotgun (WGS) entry which is preliminary data.</text>
</comment>
<name>A0AAV4ARP7_9GAST</name>